<reference evidence="3 4" key="1">
    <citation type="journal article" date="2019" name="Int. J. Syst. Evol. Microbiol.">
        <title>The Global Catalogue of Microorganisms (GCM) 10K type strain sequencing project: providing services to taxonomists for standard genome sequencing and annotation.</title>
        <authorList>
            <consortium name="The Broad Institute Genomics Platform"/>
            <consortium name="The Broad Institute Genome Sequencing Center for Infectious Disease"/>
            <person name="Wu L."/>
            <person name="Ma J."/>
        </authorList>
    </citation>
    <scope>NUCLEOTIDE SEQUENCE [LARGE SCALE GENOMIC DNA]</scope>
    <source>
        <strain evidence="3 4">JCM 3272</strain>
    </source>
</reference>
<evidence type="ECO:0000313" key="3">
    <source>
        <dbReference type="EMBL" id="GAA2352347.1"/>
    </source>
</evidence>
<evidence type="ECO:0000256" key="1">
    <source>
        <dbReference type="SAM" id="MobiDB-lite"/>
    </source>
</evidence>
<feature type="region of interest" description="Disordered" evidence="1">
    <location>
        <begin position="36"/>
        <end position="58"/>
    </location>
</feature>
<gene>
    <name evidence="3" type="ORF">GCM10010170_043090</name>
</gene>
<evidence type="ECO:0000256" key="2">
    <source>
        <dbReference type="SAM" id="SignalP"/>
    </source>
</evidence>
<organism evidence="3 4">
    <name type="scientific">Dactylosporangium salmoneum</name>
    <dbReference type="NCBI Taxonomy" id="53361"/>
    <lineage>
        <taxon>Bacteria</taxon>
        <taxon>Bacillati</taxon>
        <taxon>Actinomycetota</taxon>
        <taxon>Actinomycetes</taxon>
        <taxon>Micromonosporales</taxon>
        <taxon>Micromonosporaceae</taxon>
        <taxon>Dactylosporangium</taxon>
    </lineage>
</organism>
<evidence type="ECO:0008006" key="5">
    <source>
        <dbReference type="Google" id="ProtNLM"/>
    </source>
</evidence>
<proteinExistence type="predicted"/>
<feature type="signal peptide" evidence="2">
    <location>
        <begin position="1"/>
        <end position="18"/>
    </location>
</feature>
<keyword evidence="4" id="KW-1185">Reference proteome</keyword>
<accession>A0ABN3GID0</accession>
<dbReference type="Proteomes" id="UP001501444">
    <property type="component" value="Unassembled WGS sequence"/>
</dbReference>
<dbReference type="EMBL" id="BAAARV010000032">
    <property type="protein sequence ID" value="GAA2352347.1"/>
    <property type="molecule type" value="Genomic_DNA"/>
</dbReference>
<keyword evidence="2" id="KW-0732">Signal</keyword>
<dbReference type="RefSeq" id="WP_344614240.1">
    <property type="nucleotide sequence ID" value="NZ_BAAARV010000032.1"/>
</dbReference>
<feature type="chain" id="PRO_5045783242" description="Secreted protein" evidence="2">
    <location>
        <begin position="19"/>
        <end position="130"/>
    </location>
</feature>
<dbReference type="PROSITE" id="PS51257">
    <property type="entry name" value="PROKAR_LIPOPROTEIN"/>
    <property type="match status" value="1"/>
</dbReference>
<name>A0ABN3GID0_9ACTN</name>
<protein>
    <recommendedName>
        <fullName evidence="5">Secreted protein</fullName>
    </recommendedName>
</protein>
<comment type="caution">
    <text evidence="3">The sequence shown here is derived from an EMBL/GenBank/DDBJ whole genome shotgun (WGS) entry which is preliminary data.</text>
</comment>
<sequence>MRVARWVLTIVAWTGCTAAVSAFSLDRAGAVRDTLLTSTRGDPGPGPTVSPSPSPGSPVILRTPGGNVIAGCAGDQVRVQYLSPAAGFHIENADRAPGPESRVTFKTNGHEVRVVVHCAADGPHADVTVG</sequence>
<evidence type="ECO:0000313" key="4">
    <source>
        <dbReference type="Proteomes" id="UP001501444"/>
    </source>
</evidence>
<feature type="compositionally biased region" description="Pro residues" evidence="1">
    <location>
        <begin position="44"/>
        <end position="56"/>
    </location>
</feature>